<proteinExistence type="predicted"/>
<gene>
    <name evidence="1" type="ORF">Q9R08_15415</name>
</gene>
<name>A0ABU0Z463_9MICO</name>
<dbReference type="Proteomes" id="UP001235133">
    <property type="component" value="Unassembled WGS sequence"/>
</dbReference>
<accession>A0ABU0Z463</accession>
<sequence length="260" mass="27097">MTATLVRTDLDEYRVAMAELPERVAAAAGRAGAVVVVDGTGAWWRHAEAASRDGAAAVVVARPGGAPAEALGVLEARTGAVPIILERPQLRHDAVAAAADALPAPRRLSACTIECHAASDALSQALRDAIGWARVLAGRPLRLRVGTFADGSGLALLETDAQAVVSAVVATQPGAPGLGRLRITALAETVVEVDDDGGDLVMATTDASGRRTLPRRFERPERVALRRAIEAVRLGRDVDDLAELRHDAVLAGQILGRSRS</sequence>
<evidence type="ECO:0000313" key="1">
    <source>
        <dbReference type="EMBL" id="MDQ7879379.1"/>
    </source>
</evidence>
<protein>
    <submittedName>
        <fullName evidence="1">Uncharacterized protein</fullName>
    </submittedName>
</protein>
<reference evidence="1 2" key="1">
    <citation type="submission" date="2023-08" db="EMBL/GenBank/DDBJ databases">
        <title>Microbacterium psychrotolerans sp. nov., a psychrotolerant bacterium isolated from soil in Heilongjiang Province, China.</title>
        <authorList>
            <person name="An P."/>
            <person name="Zhao D."/>
            <person name="Xiang H."/>
        </authorList>
    </citation>
    <scope>NUCLEOTIDE SEQUENCE [LARGE SCALE GENOMIC DNA]</scope>
    <source>
        <strain evidence="1 2">QXD-8</strain>
    </source>
</reference>
<evidence type="ECO:0000313" key="2">
    <source>
        <dbReference type="Proteomes" id="UP001235133"/>
    </source>
</evidence>
<comment type="caution">
    <text evidence="1">The sequence shown here is derived from an EMBL/GenBank/DDBJ whole genome shotgun (WGS) entry which is preliminary data.</text>
</comment>
<dbReference type="EMBL" id="JAVFWO010000004">
    <property type="protein sequence ID" value="MDQ7879379.1"/>
    <property type="molecule type" value="Genomic_DNA"/>
</dbReference>
<keyword evidence="2" id="KW-1185">Reference proteome</keyword>
<organism evidence="1 2">
    <name type="scientific">Microbacterium psychrotolerans</name>
    <dbReference type="NCBI Taxonomy" id="3068321"/>
    <lineage>
        <taxon>Bacteria</taxon>
        <taxon>Bacillati</taxon>
        <taxon>Actinomycetota</taxon>
        <taxon>Actinomycetes</taxon>
        <taxon>Micrococcales</taxon>
        <taxon>Microbacteriaceae</taxon>
        <taxon>Microbacterium</taxon>
    </lineage>
</organism>
<dbReference type="RefSeq" id="WP_308868997.1">
    <property type="nucleotide sequence ID" value="NZ_JAVFWO010000004.1"/>
</dbReference>